<proteinExistence type="predicted"/>
<organism evidence="4 5">
    <name type="scientific">Nosema granulosis</name>
    <dbReference type="NCBI Taxonomy" id="83296"/>
    <lineage>
        <taxon>Eukaryota</taxon>
        <taxon>Fungi</taxon>
        <taxon>Fungi incertae sedis</taxon>
        <taxon>Microsporidia</taxon>
        <taxon>Nosematidae</taxon>
        <taxon>Nosema</taxon>
    </lineage>
</organism>
<feature type="signal peptide" evidence="3">
    <location>
        <begin position="1"/>
        <end position="17"/>
    </location>
</feature>
<sequence length="634" mass="73110">MIILAFLPMLLSDVSLPQVTPKSVQAANVEPKSVKSVDDQPKEIRYEVDDDHINIVTDMNVRRVKIYEDKVPGTTKVKHFALGKHLFLKNPTIVNPLDKNKIQEAFYYSLPINRQMTAETIIEFEDIDGNVIFHTIVLREVTKLIIKGFKKGKPTEEENSETVLFTSFNIANVQDAQMYYFAVSEDIYDKISLEKNVELAEFENFLHDLKIPMNKLLKEYLKIFQRIDNSEVKPEIKKEHFDILYNLLKSNVVWYENLVADIRALYHSNMFEHLIVASSTQTGEPDLGMKTIQDLENSIKEETSHIISEITKVHSKVRERGVWYYFSMDTFRRARNSHPSFGIAQEIIDLKDEFLKLWNARTLANSAYVKQRNDEFISIQSKDSEEKESEEVTAFKKLKNDLLLAFKFCLIDVNSTLNDSICILKDDKKTLLEDLNVATIFSDLYTKLSPQQKNLEDFTRISTRIEVFEKNQTLRNVISVLKDPFIKKEGFQDLIDRITSVKGKLQEESKTNVTEGASFKLDVDSANRLIKNLNDTQKSNNSPKNDNTIKSLLNNKLRKHADETKEKNNDKTKTVSTTENFTPSDQEVISPKKKKDNRWFGWISNGWFIALIVSMIVLVAIVVVIVYMKGSSTN</sequence>
<name>A0A9P6H124_9MICR</name>
<keyword evidence="5" id="KW-1185">Reference proteome</keyword>
<dbReference type="Proteomes" id="UP000740883">
    <property type="component" value="Unassembled WGS sequence"/>
</dbReference>
<evidence type="ECO:0000313" key="5">
    <source>
        <dbReference type="Proteomes" id="UP000740883"/>
    </source>
</evidence>
<accession>A0A9P6H124</accession>
<comment type="caution">
    <text evidence="4">The sequence shown here is derived from an EMBL/GenBank/DDBJ whole genome shotgun (WGS) entry which is preliminary data.</text>
</comment>
<reference evidence="4 5" key="1">
    <citation type="journal article" date="2020" name="Genome Biol. Evol.">
        <title>Comparative genomics of strictly vertically transmitted, feminizing microsporidia endosymbionts of amphipod crustaceans.</title>
        <authorList>
            <person name="Cormier A."/>
            <person name="Chebbi M.A."/>
            <person name="Giraud I."/>
            <person name="Wattier R."/>
            <person name="Teixeira M."/>
            <person name="Gilbert C."/>
            <person name="Rigaud T."/>
            <person name="Cordaux R."/>
        </authorList>
    </citation>
    <scope>NUCLEOTIDE SEQUENCE [LARGE SCALE GENOMIC DNA]</scope>
    <source>
        <strain evidence="4 5">Ou3-Ou53</strain>
    </source>
</reference>
<dbReference type="AlphaFoldDB" id="A0A9P6H124"/>
<evidence type="ECO:0000256" key="2">
    <source>
        <dbReference type="SAM" id="Phobius"/>
    </source>
</evidence>
<feature type="chain" id="PRO_5040284634" evidence="3">
    <location>
        <begin position="18"/>
        <end position="634"/>
    </location>
</feature>
<feature type="transmembrane region" description="Helical" evidence="2">
    <location>
        <begin position="599"/>
        <end position="628"/>
    </location>
</feature>
<evidence type="ECO:0000256" key="3">
    <source>
        <dbReference type="SAM" id="SignalP"/>
    </source>
</evidence>
<gene>
    <name evidence="4" type="ORF">NGRA_0600</name>
</gene>
<keyword evidence="2" id="KW-1133">Transmembrane helix</keyword>
<evidence type="ECO:0000313" key="4">
    <source>
        <dbReference type="EMBL" id="KAF9764388.1"/>
    </source>
</evidence>
<dbReference type="EMBL" id="SBJO01000025">
    <property type="protein sequence ID" value="KAF9764388.1"/>
    <property type="molecule type" value="Genomic_DNA"/>
</dbReference>
<protein>
    <submittedName>
        <fullName evidence="4">Uncharacterized protein</fullName>
    </submittedName>
</protein>
<feature type="compositionally biased region" description="Basic and acidic residues" evidence="1">
    <location>
        <begin position="561"/>
        <end position="573"/>
    </location>
</feature>
<feature type="region of interest" description="Disordered" evidence="1">
    <location>
        <begin position="561"/>
        <end position="585"/>
    </location>
</feature>
<keyword evidence="2" id="KW-0812">Transmembrane</keyword>
<feature type="compositionally biased region" description="Polar residues" evidence="1">
    <location>
        <begin position="575"/>
        <end position="585"/>
    </location>
</feature>
<evidence type="ECO:0000256" key="1">
    <source>
        <dbReference type="SAM" id="MobiDB-lite"/>
    </source>
</evidence>
<keyword evidence="2" id="KW-0472">Membrane</keyword>
<keyword evidence="3" id="KW-0732">Signal</keyword>